<dbReference type="SUPFAM" id="SSF48403">
    <property type="entry name" value="Ankyrin repeat"/>
    <property type="match status" value="3"/>
</dbReference>
<organism evidence="5 6">
    <name type="scientific">Fusarium equiseti</name>
    <name type="common">Fusarium scirpi</name>
    <dbReference type="NCBI Taxonomy" id="61235"/>
    <lineage>
        <taxon>Eukaryota</taxon>
        <taxon>Fungi</taxon>
        <taxon>Dikarya</taxon>
        <taxon>Ascomycota</taxon>
        <taxon>Pezizomycotina</taxon>
        <taxon>Sordariomycetes</taxon>
        <taxon>Hypocreomycetidae</taxon>
        <taxon>Hypocreales</taxon>
        <taxon>Nectriaceae</taxon>
        <taxon>Fusarium</taxon>
        <taxon>Fusarium incarnatum-equiseti species complex</taxon>
    </lineage>
</organism>
<protein>
    <recommendedName>
        <fullName evidence="7">Ankyrin repeat protein</fullName>
    </recommendedName>
</protein>
<evidence type="ECO:0000313" key="6">
    <source>
        <dbReference type="Proteomes" id="UP001152024"/>
    </source>
</evidence>
<dbReference type="InterPro" id="IPR051165">
    <property type="entry name" value="Multifunctional_ANK_Repeat"/>
</dbReference>
<feature type="repeat" description="ANK" evidence="3">
    <location>
        <begin position="1051"/>
        <end position="1083"/>
    </location>
</feature>
<gene>
    <name evidence="5" type="ORF">NW768_011802</name>
</gene>
<keyword evidence="2 3" id="KW-0040">ANK repeat</keyword>
<feature type="repeat" description="ANK" evidence="3">
    <location>
        <begin position="1282"/>
        <end position="1314"/>
    </location>
</feature>
<keyword evidence="6" id="KW-1185">Reference proteome</keyword>
<evidence type="ECO:0000313" key="5">
    <source>
        <dbReference type="EMBL" id="KAJ4111449.1"/>
    </source>
</evidence>
<dbReference type="Proteomes" id="UP001152024">
    <property type="component" value="Unassembled WGS sequence"/>
</dbReference>
<comment type="caution">
    <text evidence="5">The sequence shown here is derived from an EMBL/GenBank/DDBJ whole genome shotgun (WGS) entry which is preliminary data.</text>
</comment>
<evidence type="ECO:0000256" key="4">
    <source>
        <dbReference type="SAM" id="MobiDB-lite"/>
    </source>
</evidence>
<dbReference type="PANTHER" id="PTHR24123:SF33">
    <property type="entry name" value="PROTEIN HOS4"/>
    <property type="match status" value="1"/>
</dbReference>
<dbReference type="PANTHER" id="PTHR24123">
    <property type="entry name" value="ANKYRIN REPEAT-CONTAINING"/>
    <property type="match status" value="1"/>
</dbReference>
<sequence length="1610" mass="179077">MTETNLTWINEDGEETSESPVEAIDEDVLTQPGIEAVALDLLHLVSKLRSSDEQHRELIFVCHDVGGIILKNALTMAVVGTDEFRELATYTHCIIFHSFDTTMSFSSSSDWNQYYEEATSSPHSSIGGEGIPWYCKWFLTAAIATRKSIQNKRVELSHLASEIALDHMSLSTSISSGGWKQSSNISTIQPVLKQRDHGNAKYFSVLDPVSGYATALAIYEHFSDKSDLRQFFEFRDWDARCNDINSMLCKFLAEIPMVSQLTSHPVSVVNSGTKYHGRSRTLLFNIFYDYLLRSNVKTFRFTWVLLNFDERVDGYSWLMSLLCDLLRDSELNFTLVIVNKRPVDLSAYSDCFESVVIHGREEVDPQEELIRNLEHRPDGCAAETDTDLTVAPDVSGLLVEYPSLYKLRPRISKLLLDCQDDADLRRLVVAFIGLRTTHSAPPDINRLLDRLFPITPETIFEHLWQPPQPFPEIRQHICWATNILLVSYRPLTLTELYDLEARTGYGESIGLVRHAGRYSTLSPRTVPLLQGIVSVRNDEVRFSHDRFRDWVQSRINQESKDPNSDLIVGEMEGHYRMSEWCVQRIQGATKEEWAQCQTENEHLALPELRNTFLRYAVKYWPKHASMSGMGAGKLLFLEPFLRNHDAIQNWVKAYWSLSDPMGRGPLADMTHLTVLAGFGSEALVNAAIDISAADFSSSRDKAAGALVSAMRGGHPNVIQRLLELHPLQDSDVLNDLLLRSFSSNMSELSSEALQIVINDPRRLKEPITTLALAAYYGLEKAVEMLIAIIPTEATKEDGYLPTYLAVTSSKLHGHSCLKIIDRLIQAGYPLKGTIPNKGDSNAFHEACKTGNRQLALSLVEYLPEASSTLDGELEAPADFLSGIEAAIENGHYRVVDGLLELALAKHWTNLSAIGVLISDRYSDLTPICSKALISHLFALLERSSELSTEDQSILYQAFKSGAFPILPRLLKLPLGPMVAEFPGMLDAIVQADWVGVPYLPSLLEFGKMACDPQTYEETLALALGSAVYRVKTNMVEELLKHDPPLNTRSFNDNTPLFIASYNGSVDLGKILIAAGADVNAEGNETGWTALHAAYDNANMSRILLQAHADPNAKEPTGKTALFYACRNGHTETVQVLLEHGAQVGAFFERDTELSVAVWGGHTEIVELLLASGTDPRQYSATDLEHPLLHTCVKENDAKTLKVLLLHDVLLDEKDDVGNTPLQCIDYFTNVELVQLLGNRGASLELLNEGGWTPLAWATGSSNYNAVEWLVKKGASLVTHVESYGSLIHIACHMGNIKIVKLLHSKGLDINTNDPGISGTPLHALLRRSNGDEAKAEIFEYLIGLPDFNLDQSSAWWGGHLATACLSADLSMASTLIAKGLDVNSTDRMGRRPIHAALYRELQFVRLLEDNSADMKATDSMRRCALHFAVVSGRLDVVKHVLEYDKSMVNRQDIDNWTPLMWAARHSELWGVDTTQREDIIKELINNGADLTVQGQGIDRTWTARKVACYYGLESEIVDLLTPGEESPWAHRDNTRKARKLGAAYCDACFMPEHLFSSSDESTEYEDDSSPAGTVHSSNSAYSESAADSSDAETKEELDQDGESTAETVEL</sequence>
<dbReference type="EMBL" id="JAOQBH010000033">
    <property type="protein sequence ID" value="KAJ4111449.1"/>
    <property type="molecule type" value="Genomic_DNA"/>
</dbReference>
<dbReference type="Pfam" id="PF00023">
    <property type="entry name" value="Ank"/>
    <property type="match status" value="2"/>
</dbReference>
<evidence type="ECO:0000256" key="1">
    <source>
        <dbReference type="ARBA" id="ARBA00022737"/>
    </source>
</evidence>
<dbReference type="Pfam" id="PF13637">
    <property type="entry name" value="Ank_4"/>
    <property type="match status" value="1"/>
</dbReference>
<dbReference type="PROSITE" id="PS50088">
    <property type="entry name" value="ANK_REPEAT"/>
    <property type="match status" value="4"/>
</dbReference>
<evidence type="ECO:0000256" key="3">
    <source>
        <dbReference type="PROSITE-ProRule" id="PRU00023"/>
    </source>
</evidence>
<feature type="repeat" description="ANK" evidence="3">
    <location>
        <begin position="1116"/>
        <end position="1148"/>
    </location>
</feature>
<reference evidence="5" key="1">
    <citation type="submission" date="2022-09" db="EMBL/GenBank/DDBJ databases">
        <title>Fusarium specimens isolated from Avocado Roots.</title>
        <authorList>
            <person name="Stajich J."/>
            <person name="Roper C."/>
            <person name="Heimlech-Rivalta G."/>
        </authorList>
    </citation>
    <scope>NUCLEOTIDE SEQUENCE</scope>
    <source>
        <strain evidence="5">CF00095</strain>
    </source>
</reference>
<name>A0ABQ8QVZ1_FUSEQ</name>
<feature type="compositionally biased region" description="Low complexity" evidence="4">
    <location>
        <begin position="1576"/>
        <end position="1588"/>
    </location>
</feature>
<proteinExistence type="predicted"/>
<evidence type="ECO:0008006" key="7">
    <source>
        <dbReference type="Google" id="ProtNLM"/>
    </source>
</evidence>
<dbReference type="PROSITE" id="PS50297">
    <property type="entry name" value="ANK_REP_REGION"/>
    <property type="match status" value="4"/>
</dbReference>
<accession>A0ABQ8QVZ1</accession>
<dbReference type="Gene3D" id="1.25.40.20">
    <property type="entry name" value="Ankyrin repeat-containing domain"/>
    <property type="match status" value="4"/>
</dbReference>
<evidence type="ECO:0000256" key="2">
    <source>
        <dbReference type="ARBA" id="ARBA00023043"/>
    </source>
</evidence>
<feature type="repeat" description="ANK" evidence="3">
    <location>
        <begin position="1148"/>
        <end position="1180"/>
    </location>
</feature>
<dbReference type="InterPro" id="IPR036770">
    <property type="entry name" value="Ankyrin_rpt-contain_sf"/>
</dbReference>
<keyword evidence="1" id="KW-0677">Repeat</keyword>
<feature type="region of interest" description="Disordered" evidence="4">
    <location>
        <begin position="1558"/>
        <end position="1610"/>
    </location>
</feature>
<feature type="compositionally biased region" description="Acidic residues" evidence="4">
    <location>
        <begin position="1597"/>
        <end position="1610"/>
    </location>
</feature>
<dbReference type="InterPro" id="IPR002110">
    <property type="entry name" value="Ankyrin_rpt"/>
</dbReference>
<dbReference type="Pfam" id="PF12796">
    <property type="entry name" value="Ank_2"/>
    <property type="match status" value="3"/>
</dbReference>
<dbReference type="SMART" id="SM00248">
    <property type="entry name" value="ANK"/>
    <property type="match status" value="16"/>
</dbReference>